<feature type="region of interest" description="Disordered" evidence="1">
    <location>
        <begin position="110"/>
        <end position="133"/>
    </location>
</feature>
<dbReference type="PANTHER" id="PTHR33240">
    <property type="entry name" value="OS08G0508500 PROTEIN"/>
    <property type="match status" value="1"/>
</dbReference>
<evidence type="ECO:0000313" key="2">
    <source>
        <dbReference type="EMBL" id="KZT76723.1"/>
    </source>
</evidence>
<dbReference type="OrthoDB" id="912451at2759"/>
<keyword evidence="3" id="KW-1185">Reference proteome</keyword>
<reference evidence="2 3" key="1">
    <citation type="journal article" date="2015" name="Proc. Natl. Acad. Sci. U.S.A.">
        <title>The resurrection genome of Boea hygrometrica: A blueprint for survival of dehydration.</title>
        <authorList>
            <person name="Xiao L."/>
            <person name="Yang G."/>
            <person name="Zhang L."/>
            <person name="Yang X."/>
            <person name="Zhao S."/>
            <person name="Ji Z."/>
            <person name="Zhou Q."/>
            <person name="Hu M."/>
            <person name="Wang Y."/>
            <person name="Chen M."/>
            <person name="Xu Y."/>
            <person name="Jin H."/>
            <person name="Xiao X."/>
            <person name="Hu G."/>
            <person name="Bao F."/>
            <person name="Hu Y."/>
            <person name="Wan P."/>
            <person name="Li L."/>
            <person name="Deng X."/>
            <person name="Kuang T."/>
            <person name="Xiang C."/>
            <person name="Zhu J.K."/>
            <person name="Oliver M.J."/>
            <person name="He Y."/>
        </authorList>
    </citation>
    <scope>NUCLEOTIDE SEQUENCE [LARGE SCALE GENOMIC DNA]</scope>
    <source>
        <strain evidence="3">cv. XS01</strain>
    </source>
</reference>
<feature type="region of interest" description="Disordered" evidence="1">
    <location>
        <begin position="65"/>
        <end position="98"/>
    </location>
</feature>
<proteinExistence type="predicted"/>
<accession>A0A2Z7A105</accession>
<dbReference type="EMBL" id="KV098723">
    <property type="protein sequence ID" value="KZT76723.1"/>
    <property type="molecule type" value="Genomic_DNA"/>
</dbReference>
<name>A0A2Z7A105_9LAMI</name>
<dbReference type="PANTHER" id="PTHR33240:SF15">
    <property type="entry name" value="GAG-PRO-LIKE PROTEIN"/>
    <property type="match status" value="1"/>
</dbReference>
<organism evidence="2 3">
    <name type="scientific">Dorcoceras hygrometricum</name>
    <dbReference type="NCBI Taxonomy" id="472368"/>
    <lineage>
        <taxon>Eukaryota</taxon>
        <taxon>Viridiplantae</taxon>
        <taxon>Streptophyta</taxon>
        <taxon>Embryophyta</taxon>
        <taxon>Tracheophyta</taxon>
        <taxon>Spermatophyta</taxon>
        <taxon>Magnoliopsida</taxon>
        <taxon>eudicotyledons</taxon>
        <taxon>Gunneridae</taxon>
        <taxon>Pentapetalae</taxon>
        <taxon>asterids</taxon>
        <taxon>lamiids</taxon>
        <taxon>Lamiales</taxon>
        <taxon>Gesneriaceae</taxon>
        <taxon>Didymocarpoideae</taxon>
        <taxon>Trichosporeae</taxon>
        <taxon>Loxocarpinae</taxon>
        <taxon>Dorcoceras</taxon>
    </lineage>
</organism>
<sequence>MIKFLVVNSSSAYNVILGRPSLNAFQAVASTYHMKLKFPTPSGAGEAIGDSRLARECHAITLRRSAESKRRLSPSETSLVHMNNKRGKNPPDEDVYMGDGEEVDKERIVATETQEHITHSEDPPKTNSKNLYA</sequence>
<gene>
    <name evidence="2" type="ORF">F511_46252</name>
</gene>
<feature type="compositionally biased region" description="Basic and acidic residues" evidence="1">
    <location>
        <begin position="110"/>
        <end position="124"/>
    </location>
</feature>
<dbReference type="AlphaFoldDB" id="A0A2Z7A105"/>
<evidence type="ECO:0000313" key="3">
    <source>
        <dbReference type="Proteomes" id="UP000250235"/>
    </source>
</evidence>
<evidence type="ECO:0000256" key="1">
    <source>
        <dbReference type="SAM" id="MobiDB-lite"/>
    </source>
</evidence>
<dbReference type="Proteomes" id="UP000250235">
    <property type="component" value="Unassembled WGS sequence"/>
</dbReference>
<protein>
    <submittedName>
        <fullName evidence="2">Uncharacterized protein</fullName>
    </submittedName>
</protein>